<dbReference type="AlphaFoldDB" id="A0A7J7MPK3"/>
<keyword evidence="2" id="KW-0689">Ribosomal protein</keyword>
<dbReference type="OrthoDB" id="414863at2759"/>
<dbReference type="Gene3D" id="3.40.50.10490">
    <property type="entry name" value="Glucose-6-phosphate isomerase like protein, domain 1"/>
    <property type="match status" value="2"/>
</dbReference>
<dbReference type="Proteomes" id="UP000541444">
    <property type="component" value="Unassembled WGS sequence"/>
</dbReference>
<dbReference type="GO" id="GO:0015935">
    <property type="term" value="C:small ribosomal subunit"/>
    <property type="evidence" value="ECO:0007669"/>
    <property type="project" value="InterPro"/>
</dbReference>
<comment type="caution">
    <text evidence="4">The sequence shown here is derived from an EMBL/GenBank/DDBJ whole genome shotgun (WGS) entry which is preliminary data.</text>
</comment>
<dbReference type="GO" id="GO:0003735">
    <property type="term" value="F:structural constituent of ribosome"/>
    <property type="evidence" value="ECO:0007669"/>
    <property type="project" value="InterPro"/>
</dbReference>
<dbReference type="GO" id="GO:0006412">
    <property type="term" value="P:translation"/>
    <property type="evidence" value="ECO:0007669"/>
    <property type="project" value="InterPro"/>
</dbReference>
<accession>A0A7J7MPK3</accession>
<dbReference type="EMBL" id="JACGCM010001304">
    <property type="protein sequence ID" value="KAF6156720.1"/>
    <property type="molecule type" value="Genomic_DNA"/>
</dbReference>
<reference evidence="4 5" key="1">
    <citation type="journal article" date="2020" name="IScience">
        <title>Genome Sequencing of the Endangered Kingdonia uniflora (Circaeasteraceae, Ranunculales) Reveals Potential Mechanisms of Evolutionary Specialization.</title>
        <authorList>
            <person name="Sun Y."/>
            <person name="Deng T."/>
            <person name="Zhang A."/>
            <person name="Moore M.J."/>
            <person name="Landis J.B."/>
            <person name="Lin N."/>
            <person name="Zhang H."/>
            <person name="Zhang X."/>
            <person name="Huang J."/>
            <person name="Zhang X."/>
            <person name="Sun H."/>
            <person name="Wang H."/>
        </authorList>
    </citation>
    <scope>NUCLEOTIDE SEQUENCE [LARGE SCALE GENOMIC DNA]</scope>
    <source>
        <strain evidence="4">TB1705</strain>
        <tissue evidence="4">Leaf</tissue>
    </source>
</reference>
<protein>
    <recommendedName>
        <fullName evidence="6">Ribosomal protein S2</fullName>
    </recommendedName>
</protein>
<proteinExistence type="inferred from homology"/>
<evidence type="ECO:0000313" key="5">
    <source>
        <dbReference type="Proteomes" id="UP000541444"/>
    </source>
</evidence>
<evidence type="ECO:0000313" key="4">
    <source>
        <dbReference type="EMBL" id="KAF6156720.1"/>
    </source>
</evidence>
<comment type="similarity">
    <text evidence="1">Belongs to the universal ribosomal protein uS2 family.</text>
</comment>
<dbReference type="PANTHER" id="PTHR11489">
    <property type="entry name" value="40S RIBOSOMAL PROTEIN SA"/>
    <property type="match status" value="1"/>
</dbReference>
<dbReference type="InterPro" id="IPR001865">
    <property type="entry name" value="Ribosomal_uS2"/>
</dbReference>
<dbReference type="InterPro" id="IPR023591">
    <property type="entry name" value="Ribosomal_uS2_flav_dom_sf"/>
</dbReference>
<dbReference type="SUPFAM" id="SSF52313">
    <property type="entry name" value="Ribosomal protein S2"/>
    <property type="match status" value="1"/>
</dbReference>
<evidence type="ECO:0000256" key="1">
    <source>
        <dbReference type="ARBA" id="ARBA00006242"/>
    </source>
</evidence>
<gene>
    <name evidence="4" type="ORF">GIB67_017142</name>
</gene>
<evidence type="ECO:0000256" key="2">
    <source>
        <dbReference type="ARBA" id="ARBA00022980"/>
    </source>
</evidence>
<keyword evidence="5" id="KW-1185">Reference proteome</keyword>
<sequence length="235" mass="26575">MTLYSFKLGKNLGRKLQLAARAIVTIENPQDIIIQSTRPYDQRAVLKFSQYTGAHPIAGKYTPGTFTNQCQTSFSEPRLLILTNPRTDHQPIKEGCLFWLLARMVSHMCGIILPGQKWDVIVNLFFYIKSEETKEQEEEAPVYIEGFLWRLRRSILASYLFLAGIEWTIQPVAVAVEADGNSWDDAPAPLIVVLGKDKNDYIRGFGDMSSAKLESTLPFRMKLANENATNTNLQS</sequence>
<dbReference type="InterPro" id="IPR005707">
    <property type="entry name" value="Ribosomal_uS2_euk/arc"/>
</dbReference>
<keyword evidence="3" id="KW-0687">Ribonucleoprotein</keyword>
<evidence type="ECO:0000256" key="3">
    <source>
        <dbReference type="ARBA" id="ARBA00023274"/>
    </source>
</evidence>
<dbReference type="PRINTS" id="PR00395">
    <property type="entry name" value="RIBOSOMALS2"/>
</dbReference>
<evidence type="ECO:0008006" key="6">
    <source>
        <dbReference type="Google" id="ProtNLM"/>
    </source>
</evidence>
<name>A0A7J7MPK3_9MAGN</name>
<organism evidence="4 5">
    <name type="scientific">Kingdonia uniflora</name>
    <dbReference type="NCBI Taxonomy" id="39325"/>
    <lineage>
        <taxon>Eukaryota</taxon>
        <taxon>Viridiplantae</taxon>
        <taxon>Streptophyta</taxon>
        <taxon>Embryophyta</taxon>
        <taxon>Tracheophyta</taxon>
        <taxon>Spermatophyta</taxon>
        <taxon>Magnoliopsida</taxon>
        <taxon>Ranunculales</taxon>
        <taxon>Circaeasteraceae</taxon>
        <taxon>Kingdonia</taxon>
    </lineage>
</organism>